<gene>
    <name evidence="1" type="ORF">SO802_009997</name>
</gene>
<sequence length="50" mass="5607">KNAKAGAYINIVIHNWEGIKILCGRDRAIGIGVEHMDDVVEVMAEERENE</sequence>
<protein>
    <submittedName>
        <fullName evidence="1">Uncharacterized protein</fullName>
    </submittedName>
</protein>
<organism evidence="1 2">
    <name type="scientific">Lithocarpus litseifolius</name>
    <dbReference type="NCBI Taxonomy" id="425828"/>
    <lineage>
        <taxon>Eukaryota</taxon>
        <taxon>Viridiplantae</taxon>
        <taxon>Streptophyta</taxon>
        <taxon>Embryophyta</taxon>
        <taxon>Tracheophyta</taxon>
        <taxon>Spermatophyta</taxon>
        <taxon>Magnoliopsida</taxon>
        <taxon>eudicotyledons</taxon>
        <taxon>Gunneridae</taxon>
        <taxon>Pentapetalae</taxon>
        <taxon>rosids</taxon>
        <taxon>fabids</taxon>
        <taxon>Fagales</taxon>
        <taxon>Fagaceae</taxon>
        <taxon>Lithocarpus</taxon>
    </lineage>
</organism>
<keyword evidence="2" id="KW-1185">Reference proteome</keyword>
<accession>A0AAW2DGU6</accession>
<evidence type="ECO:0000313" key="2">
    <source>
        <dbReference type="Proteomes" id="UP001459277"/>
    </source>
</evidence>
<name>A0AAW2DGU6_9ROSI</name>
<feature type="non-terminal residue" evidence="1">
    <location>
        <position position="1"/>
    </location>
</feature>
<feature type="non-terminal residue" evidence="1">
    <location>
        <position position="50"/>
    </location>
</feature>
<reference evidence="1 2" key="1">
    <citation type="submission" date="2024-01" db="EMBL/GenBank/DDBJ databases">
        <title>A telomere-to-telomere, gap-free genome of sweet tea (Lithocarpus litseifolius).</title>
        <authorList>
            <person name="Zhou J."/>
        </authorList>
    </citation>
    <scope>NUCLEOTIDE SEQUENCE [LARGE SCALE GENOMIC DNA]</scope>
    <source>
        <strain evidence="1">Zhou-2022a</strain>
        <tissue evidence="1">Leaf</tissue>
    </source>
</reference>
<dbReference type="Proteomes" id="UP001459277">
    <property type="component" value="Unassembled WGS sequence"/>
</dbReference>
<comment type="caution">
    <text evidence="1">The sequence shown here is derived from an EMBL/GenBank/DDBJ whole genome shotgun (WGS) entry which is preliminary data.</text>
</comment>
<evidence type="ECO:0000313" key="1">
    <source>
        <dbReference type="EMBL" id="KAL0008495.1"/>
    </source>
</evidence>
<dbReference type="EMBL" id="JAZDWU010000003">
    <property type="protein sequence ID" value="KAL0008495.1"/>
    <property type="molecule type" value="Genomic_DNA"/>
</dbReference>
<dbReference type="AlphaFoldDB" id="A0AAW2DGU6"/>
<proteinExistence type="predicted"/>